<dbReference type="InterPro" id="IPR049215">
    <property type="entry name" value="DUF6809"/>
</dbReference>
<protein>
    <submittedName>
        <fullName evidence="1">DUF6809 family protein</fullName>
    </submittedName>
</protein>
<dbReference type="RefSeq" id="WP_375357162.1">
    <property type="nucleotide sequence ID" value="NZ_JBHHMI010000021.1"/>
</dbReference>
<dbReference type="EMBL" id="JBHHMI010000021">
    <property type="protein sequence ID" value="MFB5268865.1"/>
    <property type="molecule type" value="Genomic_DNA"/>
</dbReference>
<evidence type="ECO:0000313" key="1">
    <source>
        <dbReference type="EMBL" id="MFB5268865.1"/>
    </source>
</evidence>
<keyword evidence="2" id="KW-1185">Reference proteome</keyword>
<reference evidence="1 2" key="1">
    <citation type="submission" date="2024-09" db="EMBL/GenBank/DDBJ databases">
        <title>Paenibacillus zeirhizospherea sp. nov., isolated from surface of the maize (Zea mays) roots in a horticulture field, Hungary.</title>
        <authorList>
            <person name="Marton D."/>
            <person name="Farkas M."/>
            <person name="Bedics A."/>
            <person name="Toth E."/>
            <person name="Tancsics A."/>
            <person name="Boka K."/>
            <person name="Maroti G."/>
            <person name="Kriszt B."/>
            <person name="Cserhati M."/>
        </authorList>
    </citation>
    <scope>NUCLEOTIDE SEQUENCE [LARGE SCALE GENOMIC DNA]</scope>
    <source>
        <strain evidence="1 2">KCTC 33519</strain>
    </source>
</reference>
<accession>A0ABV5AXC6</accession>
<proteinExistence type="predicted"/>
<gene>
    <name evidence="1" type="ORF">ACE41H_19060</name>
</gene>
<dbReference type="Proteomes" id="UP001580346">
    <property type="component" value="Unassembled WGS sequence"/>
</dbReference>
<comment type="caution">
    <text evidence="1">The sequence shown here is derived from an EMBL/GenBank/DDBJ whole genome shotgun (WGS) entry which is preliminary data.</text>
</comment>
<dbReference type="Pfam" id="PF20648">
    <property type="entry name" value="DUF6809"/>
    <property type="match status" value="1"/>
</dbReference>
<name>A0ABV5AXC6_9BACL</name>
<evidence type="ECO:0000313" key="2">
    <source>
        <dbReference type="Proteomes" id="UP001580346"/>
    </source>
</evidence>
<sequence>MQNVLESLYYGDLVPHEQSASHSPEYRLLNEQITKSLNHWKKKLAEEDFNELEALTDLYYQVQEIDMASSFTTGFKLGATLMIEVLSGMSPPVPQQDT</sequence>
<organism evidence="1 2">
    <name type="scientific">Paenibacillus enshidis</name>
    <dbReference type="NCBI Taxonomy" id="1458439"/>
    <lineage>
        <taxon>Bacteria</taxon>
        <taxon>Bacillati</taxon>
        <taxon>Bacillota</taxon>
        <taxon>Bacilli</taxon>
        <taxon>Bacillales</taxon>
        <taxon>Paenibacillaceae</taxon>
        <taxon>Paenibacillus</taxon>
    </lineage>
</organism>